<dbReference type="GO" id="GO:0016491">
    <property type="term" value="F:oxidoreductase activity"/>
    <property type="evidence" value="ECO:0007669"/>
    <property type="project" value="InterPro"/>
</dbReference>
<comment type="caution">
    <text evidence="2">The sequence shown here is derived from an EMBL/GenBank/DDBJ whole genome shotgun (WGS) entry which is preliminary data.</text>
</comment>
<gene>
    <name evidence="2" type="ORF">JCM19314_848</name>
</gene>
<dbReference type="EMBL" id="BBMM01000010">
    <property type="protein sequence ID" value="GAL01404.1"/>
    <property type="molecule type" value="Genomic_DNA"/>
</dbReference>
<sequence length="256" mass="28645">MEKHDFSNLSVVYVNCTLKKSPQHSHTDSLIDVSQEIMRKENVKVETIRFIDHDVASGVYPDMTEHGWDKDEWPSIFKKIINADILIVGTPIWLGEKSSEAQKLIERLYAMSGQTNDKGQYKFYGKVGGCMVTGNEDGVKHCAMGILYSLQHVGYSIPPQADCGWIGEVGPGPSYGDTEWQGEKINPPVGFKSDFTNRNTTFMTYNLLHLAAMLKANGGYPSYGNSRAQWMMASDGNLTTQSIDSHNTPSNRFKDY</sequence>
<evidence type="ECO:0000313" key="2">
    <source>
        <dbReference type="EMBL" id="GAL01404.1"/>
    </source>
</evidence>
<protein>
    <submittedName>
        <fullName evidence="2">BRAMP</fullName>
    </submittedName>
</protein>
<dbReference type="SUPFAM" id="SSF52218">
    <property type="entry name" value="Flavoproteins"/>
    <property type="match status" value="1"/>
</dbReference>
<dbReference type="Pfam" id="PF03358">
    <property type="entry name" value="FMN_red"/>
    <property type="match status" value="1"/>
</dbReference>
<dbReference type="AlphaFoldDB" id="A0A090QHY9"/>
<proteinExistence type="predicted"/>
<dbReference type="Proteomes" id="UP000029226">
    <property type="component" value="Unassembled WGS sequence"/>
</dbReference>
<dbReference type="Gene3D" id="3.40.50.360">
    <property type="match status" value="1"/>
</dbReference>
<name>A0A090QHY9_NONUL</name>
<feature type="domain" description="NADPH-dependent FMN reductase-like" evidence="1">
    <location>
        <begin position="22"/>
        <end position="149"/>
    </location>
</feature>
<dbReference type="InterPro" id="IPR005025">
    <property type="entry name" value="FMN_Rdtase-like_dom"/>
</dbReference>
<evidence type="ECO:0000313" key="3">
    <source>
        <dbReference type="Proteomes" id="UP000029226"/>
    </source>
</evidence>
<accession>A0A090QHY9</accession>
<organism evidence="2 3">
    <name type="scientific">Nonlabens ulvanivorans</name>
    <name type="common">Persicivirga ulvanivorans</name>
    <dbReference type="NCBI Taxonomy" id="906888"/>
    <lineage>
        <taxon>Bacteria</taxon>
        <taxon>Pseudomonadati</taxon>
        <taxon>Bacteroidota</taxon>
        <taxon>Flavobacteriia</taxon>
        <taxon>Flavobacteriales</taxon>
        <taxon>Flavobacteriaceae</taxon>
        <taxon>Nonlabens</taxon>
    </lineage>
</organism>
<evidence type="ECO:0000259" key="1">
    <source>
        <dbReference type="Pfam" id="PF03358"/>
    </source>
</evidence>
<dbReference type="InterPro" id="IPR029039">
    <property type="entry name" value="Flavoprotein-like_sf"/>
</dbReference>
<reference evidence="2 3" key="1">
    <citation type="journal article" date="2014" name="Genome Announc.">
        <title>Draft Genome Sequences of Marine Flavobacterium Nonlabens Strains NR17, NR24, NR27, NR32, NR33, and Ara13.</title>
        <authorList>
            <person name="Nakanishi M."/>
            <person name="Meirelles P."/>
            <person name="Suzuki R."/>
            <person name="Takatani N."/>
            <person name="Mino S."/>
            <person name="Suda W."/>
            <person name="Oshima K."/>
            <person name="Hattori M."/>
            <person name="Ohkuma M."/>
            <person name="Hosokawa M."/>
            <person name="Miyashita K."/>
            <person name="Thompson F.L."/>
            <person name="Niwa A."/>
            <person name="Sawabe T."/>
            <person name="Sawabe T."/>
        </authorList>
    </citation>
    <scope>NUCLEOTIDE SEQUENCE [LARGE SCALE GENOMIC DNA]</scope>
    <source>
        <strain evidence="3">JCM19314</strain>
    </source>
</reference>